<dbReference type="Proteomes" id="UP000305546">
    <property type="component" value="Unassembled WGS sequence"/>
</dbReference>
<evidence type="ECO:0000313" key="1">
    <source>
        <dbReference type="EMBL" id="TNC21901.1"/>
    </source>
</evidence>
<name>A0A5C4LSF6_9PSEU</name>
<protein>
    <submittedName>
        <fullName evidence="1">ATP-binding protein</fullName>
    </submittedName>
</protein>
<sequence length="131" mass="14309">MRSSAEIVLARSPEAPRAARRFVSRVCVDWRIAGLTAEAETVTSELVENTLEHTESIPKLRLELYRGLLVISVSDDSPHPAYIRAGGTTGGFGMVLVERTARDWGCTPSPDGGKTVWARLASRSPRPYGRS</sequence>
<dbReference type="OrthoDB" id="4327509at2"/>
<dbReference type="PANTHER" id="PTHR35526">
    <property type="entry name" value="ANTI-SIGMA-F FACTOR RSBW-RELATED"/>
    <property type="match status" value="1"/>
</dbReference>
<proteinExistence type="predicted"/>
<dbReference type="Gene3D" id="3.30.565.10">
    <property type="entry name" value="Histidine kinase-like ATPase, C-terminal domain"/>
    <property type="match status" value="1"/>
</dbReference>
<dbReference type="InterPro" id="IPR050267">
    <property type="entry name" value="Anti-sigma-factor_SerPK"/>
</dbReference>
<evidence type="ECO:0000313" key="2">
    <source>
        <dbReference type="Proteomes" id="UP000305546"/>
    </source>
</evidence>
<dbReference type="SUPFAM" id="SSF55874">
    <property type="entry name" value="ATPase domain of HSP90 chaperone/DNA topoisomerase II/histidine kinase"/>
    <property type="match status" value="1"/>
</dbReference>
<organism evidence="1 2">
    <name type="scientific">Amycolatopsis alkalitolerans</name>
    <dbReference type="NCBI Taxonomy" id="2547244"/>
    <lineage>
        <taxon>Bacteria</taxon>
        <taxon>Bacillati</taxon>
        <taxon>Actinomycetota</taxon>
        <taxon>Actinomycetes</taxon>
        <taxon>Pseudonocardiales</taxon>
        <taxon>Pseudonocardiaceae</taxon>
        <taxon>Amycolatopsis</taxon>
    </lineage>
</organism>
<dbReference type="CDD" id="cd16936">
    <property type="entry name" value="HATPase_RsbW-like"/>
    <property type="match status" value="1"/>
</dbReference>
<dbReference type="RefSeq" id="WP_139099571.1">
    <property type="nucleotide sequence ID" value="NZ_VDFW01000030.1"/>
</dbReference>
<dbReference type="GO" id="GO:0005524">
    <property type="term" value="F:ATP binding"/>
    <property type="evidence" value="ECO:0007669"/>
    <property type="project" value="UniProtKB-KW"/>
</dbReference>
<comment type="caution">
    <text evidence="1">The sequence shown here is derived from an EMBL/GenBank/DDBJ whole genome shotgun (WGS) entry which is preliminary data.</text>
</comment>
<gene>
    <name evidence="1" type="ORF">FG385_26825</name>
</gene>
<accession>A0A5C4LSF6</accession>
<reference evidence="1 2" key="1">
    <citation type="submission" date="2019-06" db="EMBL/GenBank/DDBJ databases">
        <title>Amycolatopsis alkalitolerans sp. nov., isolated from Gastrodia elata Blume.</title>
        <authorList>
            <person name="Narsing Rao M.P."/>
            <person name="Li W.J."/>
        </authorList>
    </citation>
    <scope>NUCLEOTIDE SEQUENCE [LARGE SCALE GENOMIC DNA]</scope>
    <source>
        <strain evidence="1 2">SYSUP0005</strain>
    </source>
</reference>
<keyword evidence="1" id="KW-0067">ATP-binding</keyword>
<dbReference type="InterPro" id="IPR036890">
    <property type="entry name" value="HATPase_C_sf"/>
</dbReference>
<keyword evidence="1" id="KW-0547">Nucleotide-binding</keyword>
<dbReference type="AlphaFoldDB" id="A0A5C4LSF6"/>
<dbReference type="EMBL" id="VDFW01000030">
    <property type="protein sequence ID" value="TNC21901.1"/>
    <property type="molecule type" value="Genomic_DNA"/>
</dbReference>
<dbReference type="PANTHER" id="PTHR35526:SF3">
    <property type="entry name" value="ANTI-SIGMA-F FACTOR RSBW"/>
    <property type="match status" value="1"/>
</dbReference>
<keyword evidence="2" id="KW-1185">Reference proteome</keyword>